<dbReference type="SUPFAM" id="SSF75304">
    <property type="entry name" value="Amidase signature (AS) enzymes"/>
    <property type="match status" value="1"/>
</dbReference>
<proteinExistence type="predicted"/>
<protein>
    <recommendedName>
        <fullName evidence="1">Amidase domain-containing protein</fullName>
    </recommendedName>
</protein>
<dbReference type="SUPFAM" id="SSF54427">
    <property type="entry name" value="NTF2-like"/>
    <property type="match status" value="1"/>
</dbReference>
<reference evidence="2" key="1">
    <citation type="submission" date="2021-01" db="EMBL/GenBank/DDBJ databases">
        <title>Whole genome shotgun sequence of Demequina activiva NBRC 110675.</title>
        <authorList>
            <person name="Komaki H."/>
            <person name="Tamura T."/>
        </authorList>
    </citation>
    <scope>NUCLEOTIDE SEQUENCE</scope>
    <source>
        <strain evidence="2">NBRC 110675</strain>
    </source>
</reference>
<feature type="domain" description="Amidase" evidence="1">
    <location>
        <begin position="166"/>
        <end position="322"/>
    </location>
</feature>
<dbReference type="Gene3D" id="3.90.1300.10">
    <property type="entry name" value="Amidase signature (AS) domain"/>
    <property type="match status" value="1"/>
</dbReference>
<dbReference type="RefSeq" id="WP_203656568.1">
    <property type="nucleotide sequence ID" value="NZ_BONR01000004.1"/>
</dbReference>
<dbReference type="Pfam" id="PF11533">
    <property type="entry name" value="AtzH-like"/>
    <property type="match status" value="1"/>
</dbReference>
<evidence type="ECO:0000313" key="2">
    <source>
        <dbReference type="EMBL" id="GIG55263.1"/>
    </source>
</evidence>
<dbReference type="PANTHER" id="PTHR46310">
    <property type="entry name" value="AMIDASE 1"/>
    <property type="match status" value="1"/>
</dbReference>
<dbReference type="PANTHER" id="PTHR46310:SF7">
    <property type="entry name" value="AMIDASE 1"/>
    <property type="match status" value="1"/>
</dbReference>
<keyword evidence="3" id="KW-1185">Reference proteome</keyword>
<name>A0A919Q6T5_9MICO</name>
<accession>A0A919Q6T5</accession>
<comment type="caution">
    <text evidence="2">The sequence shown here is derived from an EMBL/GenBank/DDBJ whole genome shotgun (WGS) entry which is preliminary data.</text>
</comment>
<evidence type="ECO:0000313" key="3">
    <source>
        <dbReference type="Proteomes" id="UP000652354"/>
    </source>
</evidence>
<dbReference type="Pfam" id="PF01425">
    <property type="entry name" value="Amidase"/>
    <property type="match status" value="1"/>
</dbReference>
<dbReference type="InterPro" id="IPR023631">
    <property type="entry name" value="Amidase_dom"/>
</dbReference>
<dbReference type="EMBL" id="BONR01000004">
    <property type="protein sequence ID" value="GIG55263.1"/>
    <property type="molecule type" value="Genomic_DNA"/>
</dbReference>
<dbReference type="Proteomes" id="UP000652354">
    <property type="component" value="Unassembled WGS sequence"/>
</dbReference>
<dbReference type="InterPro" id="IPR024507">
    <property type="entry name" value="AtzH-like"/>
</dbReference>
<evidence type="ECO:0000259" key="1">
    <source>
        <dbReference type="Pfam" id="PF01425"/>
    </source>
</evidence>
<sequence length="539" mass="55152">MTTPDHPERDTARDLQGIVGLPEGVEPPPQLFDAIWAYEAALMDDDVERLGAFFAQGPDAMRGDATGLLVGRDRIDRFRSGRGGAPARTVTEIQVRPITETHAYVTSVNRPDRGGRGLVTQLWERSGSEDATPGGWVIQAAHVSAPPPAMDSRIWRVVGSPLVEGAAEGPLTGVCLAVKDVFAVPGQRIGAGVPAYLAEATVEAAPAAAVASLLDAGATVVGIAQTDQFAYSIAGRNGAYGTPPNVAAPGGLPGGSSSGPASAVASGQADLGLGTDTAGSIRVPASYQGLWGIRPTHGAVSLAGALPLAPAYDTAGWLARDGHVLLAAARASLAGAGQRGVDGRVAAVNVGLFDAADEGVRHGLGAVIDALSDRDVFDALEPVAVPLPRDLFEIFRYTQSAEAARSWQAWIDAHPGALAQDISERFAWAAAVTEEQERAALAAKAAAREAIDEALGDTILLLPAASSTAPATDASADRLQAVREATLGLTAVAGITGRPALSVPLLELDDGPVGLSLVGPRGSDVALIETALAWVEALQ</sequence>
<organism evidence="2 3">
    <name type="scientific">Demequina activiva</name>
    <dbReference type="NCBI Taxonomy" id="1582364"/>
    <lineage>
        <taxon>Bacteria</taxon>
        <taxon>Bacillati</taxon>
        <taxon>Actinomycetota</taxon>
        <taxon>Actinomycetes</taxon>
        <taxon>Micrococcales</taxon>
        <taxon>Demequinaceae</taxon>
        <taxon>Demequina</taxon>
    </lineage>
</organism>
<dbReference type="InterPro" id="IPR032710">
    <property type="entry name" value="NTF2-like_dom_sf"/>
</dbReference>
<dbReference type="Gene3D" id="3.10.450.50">
    <property type="match status" value="1"/>
</dbReference>
<dbReference type="InterPro" id="IPR020556">
    <property type="entry name" value="Amidase_CS"/>
</dbReference>
<dbReference type="InterPro" id="IPR036928">
    <property type="entry name" value="AS_sf"/>
</dbReference>
<dbReference type="AlphaFoldDB" id="A0A919Q6T5"/>
<dbReference type="PROSITE" id="PS00571">
    <property type="entry name" value="AMIDASES"/>
    <property type="match status" value="1"/>
</dbReference>
<gene>
    <name evidence="2" type="ORF">Dac01nite_20150</name>
</gene>